<dbReference type="EMBL" id="JBHUMD010000024">
    <property type="protein sequence ID" value="MFD2602374.1"/>
    <property type="molecule type" value="Genomic_DNA"/>
</dbReference>
<feature type="transmembrane region" description="Helical" evidence="1">
    <location>
        <begin position="111"/>
        <end position="131"/>
    </location>
</feature>
<sequence>MKRLTNEQIEKIHAALKKTGVLYVDILHEMTDHIASELEDRDGDFDRNLRLYIGRHKKELRRLNRKRIFVSWGESYKGLFKNMFSLKFIAFFGLLFIALTELTRVMDREGFVTLMLFVFIFTNGAISFPQVYRMLKNKDQYSVGEGISILNVFVFFPVLFAIRYMDDIASDMGVVLYFTILLALCVVMAITIRRFKLGYILRYNG</sequence>
<evidence type="ECO:0000313" key="3">
    <source>
        <dbReference type="Proteomes" id="UP001597480"/>
    </source>
</evidence>
<name>A0ABW5NU59_9FLAO</name>
<keyword evidence="3" id="KW-1185">Reference proteome</keyword>
<feature type="transmembrane region" description="Helical" evidence="1">
    <location>
        <begin position="143"/>
        <end position="162"/>
    </location>
</feature>
<dbReference type="Proteomes" id="UP001597480">
    <property type="component" value="Unassembled WGS sequence"/>
</dbReference>
<accession>A0ABW5NU59</accession>
<comment type="caution">
    <text evidence="2">The sequence shown here is derived from an EMBL/GenBank/DDBJ whole genome shotgun (WGS) entry which is preliminary data.</text>
</comment>
<keyword evidence="1" id="KW-0812">Transmembrane</keyword>
<keyword evidence="1" id="KW-0472">Membrane</keyword>
<evidence type="ECO:0000256" key="1">
    <source>
        <dbReference type="SAM" id="Phobius"/>
    </source>
</evidence>
<feature type="transmembrane region" description="Helical" evidence="1">
    <location>
        <begin position="174"/>
        <end position="192"/>
    </location>
</feature>
<organism evidence="2 3">
    <name type="scientific">Flavobacterium suzhouense</name>
    <dbReference type="NCBI Taxonomy" id="1529638"/>
    <lineage>
        <taxon>Bacteria</taxon>
        <taxon>Pseudomonadati</taxon>
        <taxon>Bacteroidota</taxon>
        <taxon>Flavobacteriia</taxon>
        <taxon>Flavobacteriales</taxon>
        <taxon>Flavobacteriaceae</taxon>
        <taxon>Flavobacterium</taxon>
    </lineage>
</organism>
<proteinExistence type="predicted"/>
<dbReference type="RefSeq" id="WP_379820834.1">
    <property type="nucleotide sequence ID" value="NZ_JBHUMD010000024.1"/>
</dbReference>
<keyword evidence="1" id="KW-1133">Transmembrane helix</keyword>
<feature type="transmembrane region" description="Helical" evidence="1">
    <location>
        <begin position="79"/>
        <end position="99"/>
    </location>
</feature>
<reference evidence="3" key="1">
    <citation type="journal article" date="2019" name="Int. J. Syst. Evol. Microbiol.">
        <title>The Global Catalogue of Microorganisms (GCM) 10K type strain sequencing project: providing services to taxonomists for standard genome sequencing and annotation.</title>
        <authorList>
            <consortium name="The Broad Institute Genomics Platform"/>
            <consortium name="The Broad Institute Genome Sequencing Center for Infectious Disease"/>
            <person name="Wu L."/>
            <person name="Ma J."/>
        </authorList>
    </citation>
    <scope>NUCLEOTIDE SEQUENCE [LARGE SCALE GENOMIC DNA]</scope>
    <source>
        <strain evidence="3">KCTC 42107</strain>
    </source>
</reference>
<protein>
    <submittedName>
        <fullName evidence="2">Uncharacterized protein</fullName>
    </submittedName>
</protein>
<gene>
    <name evidence="2" type="ORF">ACFSR3_09940</name>
</gene>
<evidence type="ECO:0000313" key="2">
    <source>
        <dbReference type="EMBL" id="MFD2602374.1"/>
    </source>
</evidence>